<organism evidence="4">
    <name type="scientific">Oppiella nova</name>
    <dbReference type="NCBI Taxonomy" id="334625"/>
    <lineage>
        <taxon>Eukaryota</taxon>
        <taxon>Metazoa</taxon>
        <taxon>Ecdysozoa</taxon>
        <taxon>Arthropoda</taxon>
        <taxon>Chelicerata</taxon>
        <taxon>Arachnida</taxon>
        <taxon>Acari</taxon>
        <taxon>Acariformes</taxon>
        <taxon>Sarcoptiformes</taxon>
        <taxon>Oribatida</taxon>
        <taxon>Brachypylina</taxon>
        <taxon>Oppioidea</taxon>
        <taxon>Oppiidae</taxon>
        <taxon>Oppiella</taxon>
    </lineage>
</organism>
<keyword evidence="1" id="KW-0547">Nucleotide-binding</keyword>
<dbReference type="PROSITE" id="PS00108">
    <property type="entry name" value="PROTEIN_KINASE_ST"/>
    <property type="match status" value="1"/>
</dbReference>
<evidence type="ECO:0000256" key="2">
    <source>
        <dbReference type="ARBA" id="ARBA00022840"/>
    </source>
</evidence>
<dbReference type="InterPro" id="IPR008271">
    <property type="entry name" value="Ser/Thr_kinase_AS"/>
</dbReference>
<dbReference type="EMBL" id="OC932435">
    <property type="protein sequence ID" value="CAD7659526.1"/>
    <property type="molecule type" value="Genomic_DNA"/>
</dbReference>
<dbReference type="SUPFAM" id="SSF56112">
    <property type="entry name" value="Protein kinase-like (PK-like)"/>
    <property type="match status" value="1"/>
</dbReference>
<keyword evidence="2" id="KW-0067">ATP-binding</keyword>
<feature type="domain" description="Protein kinase" evidence="3">
    <location>
        <begin position="112"/>
        <end position="381"/>
    </location>
</feature>
<evidence type="ECO:0000256" key="1">
    <source>
        <dbReference type="ARBA" id="ARBA00022741"/>
    </source>
</evidence>
<dbReference type="GO" id="GO:0005524">
    <property type="term" value="F:ATP binding"/>
    <property type="evidence" value="ECO:0007669"/>
    <property type="project" value="UniProtKB-KW"/>
</dbReference>
<dbReference type="InterPro" id="IPR011009">
    <property type="entry name" value="Kinase-like_dom_sf"/>
</dbReference>
<evidence type="ECO:0000313" key="5">
    <source>
        <dbReference type="Proteomes" id="UP000728032"/>
    </source>
</evidence>
<dbReference type="Gene3D" id="1.10.510.10">
    <property type="entry name" value="Transferase(Phosphotransferase) domain 1"/>
    <property type="match status" value="1"/>
</dbReference>
<dbReference type="GO" id="GO:0035556">
    <property type="term" value="P:intracellular signal transduction"/>
    <property type="evidence" value="ECO:0007669"/>
    <property type="project" value="TreeGrafter"/>
</dbReference>
<proteinExistence type="predicted"/>
<dbReference type="PANTHER" id="PTHR24346">
    <property type="entry name" value="MAP/MICROTUBULE AFFINITY-REGULATING KINASE"/>
    <property type="match status" value="1"/>
</dbReference>
<dbReference type="Pfam" id="PF00069">
    <property type="entry name" value="Pkinase"/>
    <property type="match status" value="1"/>
</dbReference>
<dbReference type="OrthoDB" id="541276at2759"/>
<dbReference type="PROSITE" id="PS50011">
    <property type="entry name" value="PROTEIN_KINASE_DOM"/>
    <property type="match status" value="1"/>
</dbReference>
<dbReference type="GO" id="GO:0050321">
    <property type="term" value="F:tau-protein kinase activity"/>
    <property type="evidence" value="ECO:0007669"/>
    <property type="project" value="TreeGrafter"/>
</dbReference>
<keyword evidence="5" id="KW-1185">Reference proteome</keyword>
<gene>
    <name evidence="4" type="ORF">ONB1V03_LOCUS16121</name>
</gene>
<dbReference type="SMART" id="SM00220">
    <property type="entry name" value="S_TKc"/>
    <property type="match status" value="1"/>
</dbReference>
<evidence type="ECO:0000259" key="3">
    <source>
        <dbReference type="PROSITE" id="PS50011"/>
    </source>
</evidence>
<sequence length="383" mass="43328">LCNRESFVQIISTGPDLYIQFKTGSAQPLYNGFKASYLFETNQTSLHSLSAVTTSTISPLKIESIQIPQTEPVEDLLHKDETTESSRNCPEMATKPNGLSLEITEYLATKGLSVQCLLREGGYSYVYKAVSGDSQLAVKVINLEKQSERDRKEFLPQEIQISRSVDHKYIMKTHDIYELSDKFVIMISDFADGGDLVTILDRNVEIDERCARLWFAQVVEAVVYLHGTGVAHRDIKPDNVLIHGGVAKLCDFGLARKSVDETTGALVLSDIACGTVDYQSPEQFACELYAKPYDPFVSDCYSLGVLLFMMITLEFPYDCENIDFHCDQHLKSLLDKQMKQKWKLSDKHREDKELISLLKQLMNPDVSARIRSSQILSHPWFSK</sequence>
<dbReference type="EMBL" id="CAJPVJ010017610">
    <property type="protein sequence ID" value="CAG2176688.1"/>
    <property type="molecule type" value="Genomic_DNA"/>
</dbReference>
<protein>
    <recommendedName>
        <fullName evidence="3">Protein kinase domain-containing protein</fullName>
    </recommendedName>
</protein>
<dbReference type="AlphaFoldDB" id="A0A7R9MGM7"/>
<feature type="non-terminal residue" evidence="4">
    <location>
        <position position="383"/>
    </location>
</feature>
<reference evidence="4" key="1">
    <citation type="submission" date="2020-11" db="EMBL/GenBank/DDBJ databases">
        <authorList>
            <person name="Tran Van P."/>
        </authorList>
    </citation>
    <scope>NUCLEOTIDE SEQUENCE</scope>
</reference>
<name>A0A7R9MGM7_9ACAR</name>
<dbReference type="GO" id="GO:0000226">
    <property type="term" value="P:microtubule cytoskeleton organization"/>
    <property type="evidence" value="ECO:0007669"/>
    <property type="project" value="TreeGrafter"/>
</dbReference>
<dbReference type="PANTHER" id="PTHR24346:SF42">
    <property type="entry name" value="SERINE_THREONINE-PROTEIN KINASE SIK3"/>
    <property type="match status" value="1"/>
</dbReference>
<dbReference type="GO" id="GO:0005737">
    <property type="term" value="C:cytoplasm"/>
    <property type="evidence" value="ECO:0007669"/>
    <property type="project" value="TreeGrafter"/>
</dbReference>
<evidence type="ECO:0000313" key="4">
    <source>
        <dbReference type="EMBL" id="CAD7659526.1"/>
    </source>
</evidence>
<dbReference type="InterPro" id="IPR000719">
    <property type="entry name" value="Prot_kinase_dom"/>
</dbReference>
<dbReference type="Proteomes" id="UP000728032">
    <property type="component" value="Unassembled WGS sequence"/>
</dbReference>
<accession>A0A7R9MGM7</accession>